<keyword evidence="4 5" id="KW-0175">Coiled coil</keyword>
<dbReference type="Proteomes" id="UP000694700">
    <property type="component" value="Unplaced"/>
</dbReference>
<evidence type="ECO:0000259" key="7">
    <source>
        <dbReference type="PROSITE" id="PS50105"/>
    </source>
</evidence>
<dbReference type="InterPro" id="IPR037619">
    <property type="entry name" value="LIPB1/2_SAM_3rd"/>
</dbReference>
<feature type="domain" description="SAM" evidence="7">
    <location>
        <begin position="427"/>
        <end position="485"/>
    </location>
</feature>
<keyword evidence="2" id="KW-0597">Phosphoprotein</keyword>
<dbReference type="GO" id="GO:0005829">
    <property type="term" value="C:cytosol"/>
    <property type="evidence" value="ECO:0007669"/>
    <property type="project" value="UniProtKB-ARBA"/>
</dbReference>
<dbReference type="PANTHER" id="PTHR12587:SF18">
    <property type="entry name" value="LIPRIN-BETA-2"/>
    <property type="match status" value="1"/>
</dbReference>
<comment type="similarity">
    <text evidence="1">Belongs to the liprin family. Liprin-beta subfamily.</text>
</comment>
<feature type="compositionally biased region" description="Polar residues" evidence="6">
    <location>
        <begin position="259"/>
        <end position="279"/>
    </location>
</feature>
<feature type="domain" description="SAM" evidence="7">
    <location>
        <begin position="510"/>
        <end position="541"/>
    </location>
</feature>
<organism evidence="8 9">
    <name type="scientific">Cyprinus carpio</name>
    <name type="common">Common carp</name>
    <dbReference type="NCBI Taxonomy" id="7962"/>
    <lineage>
        <taxon>Eukaryota</taxon>
        <taxon>Metazoa</taxon>
        <taxon>Chordata</taxon>
        <taxon>Craniata</taxon>
        <taxon>Vertebrata</taxon>
        <taxon>Euteleostomi</taxon>
        <taxon>Actinopterygii</taxon>
        <taxon>Neopterygii</taxon>
        <taxon>Teleostei</taxon>
        <taxon>Ostariophysi</taxon>
        <taxon>Cypriniformes</taxon>
        <taxon>Cyprinidae</taxon>
        <taxon>Cyprininae</taxon>
        <taxon>Cyprinus</taxon>
    </lineage>
</organism>
<dbReference type="FunFam" id="1.10.150.50:FF:000007">
    <property type="entry name" value="Liprin-beta-1 isoform 1"/>
    <property type="match status" value="1"/>
</dbReference>
<name>A0A8C1YAH7_CYPCA</name>
<dbReference type="CDD" id="cd09566">
    <property type="entry name" value="SAM_liprin-beta1_2_repeat2"/>
    <property type="match status" value="1"/>
</dbReference>
<dbReference type="Ensembl" id="ENSCCRT00015095493.1">
    <property type="protein sequence ID" value="ENSCCRP00015092523.1"/>
    <property type="gene ID" value="ENSCCRG00015035900.1"/>
</dbReference>
<dbReference type="InterPro" id="IPR013761">
    <property type="entry name" value="SAM/pointed_sf"/>
</dbReference>
<dbReference type="CDD" id="cd09569">
    <property type="entry name" value="SAM_liprin-beta1_2_repeat3"/>
    <property type="match status" value="1"/>
</dbReference>
<sequence length="671" mass="75872">MHKLCICINSYQTSSILNLVNIIFLSAGSKAVVGFSNGLYDLGTPVSSGPLPVLQLAEELRLALELQVGDKDRNSLRSQLPCTTAQTLMDWLEKGSVNLQCSSNNETHQERLARLEGDKESLVLQVSVLTDQVEAQGEKIRDLESSLEEHHHKLISTEEMLQQELFSRTSLETQKLELVDEVSYLKLKLVGMEEEHNHIAEQEKHHKAEVLLQELHILKSKVEDLEGEKSQYERKLKATKTFYVDCFLFTGKAEKTDDSTLSDLSPMSSGVESGQQSPVSPEDKKNQKSIQKLWGKIRRTQSGSLPADGSDSDFKRGGFRATAGPRLTSPLFTVSKILHVFCSDMNAPFSKWSCDQVCAWMEEFGLVQYVNMARQWVTSGQTLLSSQDIEKELGIKHPLHRKKLQLALRSFSTKITEKSSELDHIWVTRWLDDIGLPQYKDQFSEGRVDGRMLQYLTVNDLLFLKVTSQLHHLSIKCAIHVLHVNKFDPNCLKRRPGDENKTSPSEVVQWSNHRVMEWLRSVDLAEYAPNLRGSGVHGGLIILEPRFNSDTLAMLLNIPPQKTLLRRHLATNFNMLVGSQAQQEKQEYLESSGYTPLTTTAKVRPRKMGFSSFGHRKKRTDDSTDYICPLDASQAQALLNGANRPYSGFRGLSPIFDRDPQRREQVGDLQI</sequence>
<dbReference type="FunFam" id="1.10.150.50:FF:000005">
    <property type="entry name" value="Liprin-beta-1 isoform 1"/>
    <property type="match status" value="1"/>
</dbReference>
<evidence type="ECO:0000313" key="9">
    <source>
        <dbReference type="Proteomes" id="UP000694700"/>
    </source>
</evidence>
<dbReference type="Pfam" id="PF07647">
    <property type="entry name" value="SAM_2"/>
    <property type="match status" value="1"/>
</dbReference>
<evidence type="ECO:0000256" key="6">
    <source>
        <dbReference type="SAM" id="MobiDB-lite"/>
    </source>
</evidence>
<dbReference type="AlphaFoldDB" id="A0A8C1YAH7"/>
<dbReference type="InterPro" id="IPR029515">
    <property type="entry name" value="Liprin"/>
</dbReference>
<dbReference type="Gene3D" id="1.10.150.50">
    <property type="entry name" value="Transcription Factor, Ets-1"/>
    <property type="match status" value="3"/>
</dbReference>
<evidence type="ECO:0000313" key="8">
    <source>
        <dbReference type="Ensembl" id="ENSCCRP00015092523.1"/>
    </source>
</evidence>
<accession>A0A8C1YAH7</accession>
<proteinExistence type="inferred from homology"/>
<dbReference type="InterPro" id="IPR037618">
    <property type="entry name" value="LIPB1/2_SAM_2nd"/>
</dbReference>
<keyword evidence="3" id="KW-0677">Repeat</keyword>
<dbReference type="InterPro" id="IPR037617">
    <property type="entry name" value="LIPB1/2_SAM_1"/>
</dbReference>
<evidence type="ECO:0000256" key="2">
    <source>
        <dbReference type="ARBA" id="ARBA00022553"/>
    </source>
</evidence>
<dbReference type="Pfam" id="PF26022">
    <property type="entry name" value="CC_Liprin_beta"/>
    <property type="match status" value="1"/>
</dbReference>
<evidence type="ECO:0000256" key="3">
    <source>
        <dbReference type="ARBA" id="ARBA00022737"/>
    </source>
</evidence>
<dbReference type="PROSITE" id="PS50105">
    <property type="entry name" value="SAM_DOMAIN"/>
    <property type="match status" value="3"/>
</dbReference>
<feature type="region of interest" description="Disordered" evidence="6">
    <location>
        <begin position="256"/>
        <end position="288"/>
    </location>
</feature>
<dbReference type="GO" id="GO:0048786">
    <property type="term" value="C:presynaptic active zone"/>
    <property type="evidence" value="ECO:0007669"/>
    <property type="project" value="TreeGrafter"/>
</dbReference>
<evidence type="ECO:0000256" key="1">
    <source>
        <dbReference type="ARBA" id="ARBA00007547"/>
    </source>
</evidence>
<dbReference type="SMART" id="SM00454">
    <property type="entry name" value="SAM"/>
    <property type="match status" value="3"/>
</dbReference>
<dbReference type="GO" id="GO:0007528">
    <property type="term" value="P:neuromuscular junction development"/>
    <property type="evidence" value="ECO:0007669"/>
    <property type="project" value="TreeGrafter"/>
</dbReference>
<dbReference type="CDD" id="cd09563">
    <property type="entry name" value="SAM_liprin-beta1_2_repeat1"/>
    <property type="match status" value="1"/>
</dbReference>
<feature type="compositionally biased region" description="Basic and acidic residues" evidence="6">
    <location>
        <begin position="656"/>
        <end position="671"/>
    </location>
</feature>
<dbReference type="SUPFAM" id="SSF47769">
    <property type="entry name" value="SAM/Pointed domain"/>
    <property type="match status" value="3"/>
</dbReference>
<feature type="region of interest" description="Disordered" evidence="6">
    <location>
        <begin position="651"/>
        <end position="671"/>
    </location>
</feature>
<evidence type="ECO:0000256" key="5">
    <source>
        <dbReference type="SAM" id="Coils"/>
    </source>
</evidence>
<evidence type="ECO:0000256" key="4">
    <source>
        <dbReference type="ARBA" id="ARBA00023054"/>
    </source>
</evidence>
<dbReference type="InterPro" id="IPR001660">
    <property type="entry name" value="SAM"/>
</dbReference>
<dbReference type="PANTHER" id="PTHR12587">
    <property type="entry name" value="LAR INTERACTING PROTEIN LIP -RELATED PROTEIN"/>
    <property type="match status" value="1"/>
</dbReference>
<reference evidence="8" key="1">
    <citation type="submission" date="2025-08" db="UniProtKB">
        <authorList>
            <consortium name="Ensembl"/>
        </authorList>
    </citation>
    <scope>IDENTIFICATION</scope>
</reference>
<dbReference type="Pfam" id="PF00536">
    <property type="entry name" value="SAM_1"/>
    <property type="match status" value="2"/>
</dbReference>
<protein>
    <submittedName>
        <fullName evidence="8">PPFIA binding protein 2</fullName>
    </submittedName>
</protein>
<feature type="coiled-coil region" evidence="5">
    <location>
        <begin position="208"/>
        <end position="242"/>
    </location>
</feature>
<feature type="domain" description="SAM" evidence="7">
    <location>
        <begin position="352"/>
        <end position="414"/>
    </location>
</feature>
<dbReference type="InterPro" id="IPR058914">
    <property type="entry name" value="LIPB1/2_CC"/>
</dbReference>